<evidence type="ECO:0000313" key="4">
    <source>
        <dbReference type="EMBL" id="GAA1901978.1"/>
    </source>
</evidence>
<protein>
    <submittedName>
        <fullName evidence="4">Fe-S cluster assembly protein SufD</fullName>
    </submittedName>
</protein>
<evidence type="ECO:0000256" key="1">
    <source>
        <dbReference type="ARBA" id="ARBA00043967"/>
    </source>
</evidence>
<reference evidence="4 5" key="1">
    <citation type="journal article" date="2019" name="Int. J. Syst. Evol. Microbiol.">
        <title>The Global Catalogue of Microorganisms (GCM) 10K type strain sequencing project: providing services to taxonomists for standard genome sequencing and annotation.</title>
        <authorList>
            <consortium name="The Broad Institute Genomics Platform"/>
            <consortium name="The Broad Institute Genome Sequencing Center for Infectious Disease"/>
            <person name="Wu L."/>
            <person name="Ma J."/>
        </authorList>
    </citation>
    <scope>NUCLEOTIDE SEQUENCE [LARGE SCALE GENOMIC DNA]</scope>
    <source>
        <strain evidence="4 5">JCM 13316</strain>
    </source>
</reference>
<gene>
    <name evidence="4" type="primary">sufD</name>
    <name evidence="4" type="ORF">GCM10009688_01950</name>
</gene>
<dbReference type="InterPro" id="IPR000825">
    <property type="entry name" value="SUF_FeS_clus_asmbl_SufBD_core"/>
</dbReference>
<dbReference type="RefSeq" id="WP_152228013.1">
    <property type="nucleotide sequence ID" value="NZ_BAAALV010000001.1"/>
</dbReference>
<dbReference type="InterPro" id="IPR011542">
    <property type="entry name" value="SUF_FeS_clus_asmbl_SufD"/>
</dbReference>
<keyword evidence="5" id="KW-1185">Reference proteome</keyword>
<dbReference type="InterPro" id="IPR055346">
    <property type="entry name" value="Fe-S_cluster_assembly_SufBD"/>
</dbReference>
<dbReference type="Pfam" id="PF01458">
    <property type="entry name" value="SUFBD_core"/>
    <property type="match status" value="1"/>
</dbReference>
<dbReference type="EMBL" id="BAAALV010000001">
    <property type="protein sequence ID" value="GAA1901978.1"/>
    <property type="molecule type" value="Genomic_DNA"/>
</dbReference>
<name>A0ABN2NT64_9MICC</name>
<feature type="domain" description="SUF system FeS cluster assembly SufBD core" evidence="3">
    <location>
        <begin position="197"/>
        <end position="421"/>
    </location>
</feature>
<evidence type="ECO:0000256" key="2">
    <source>
        <dbReference type="SAM" id="MobiDB-lite"/>
    </source>
</evidence>
<proteinExistence type="inferred from homology"/>
<dbReference type="InterPro" id="IPR037284">
    <property type="entry name" value="SUF_FeS_clus_asmbl_SufBD_sf"/>
</dbReference>
<evidence type="ECO:0000259" key="3">
    <source>
        <dbReference type="Pfam" id="PF01458"/>
    </source>
</evidence>
<evidence type="ECO:0000313" key="5">
    <source>
        <dbReference type="Proteomes" id="UP001500784"/>
    </source>
</evidence>
<dbReference type="NCBIfam" id="TIGR01981">
    <property type="entry name" value="sufD"/>
    <property type="match status" value="1"/>
</dbReference>
<comment type="caution">
    <text evidence="4">The sequence shown here is derived from an EMBL/GenBank/DDBJ whole genome shotgun (WGS) entry which is preliminary data.</text>
</comment>
<dbReference type="Proteomes" id="UP001500784">
    <property type="component" value="Unassembled WGS sequence"/>
</dbReference>
<comment type="similarity">
    <text evidence="1">Belongs to the iron-sulfur cluster assembly SufBD family.</text>
</comment>
<sequence>MSKLNDAVVNTAENVAETVAEKVSNAVEGVKARIGAPSGDRRVRIAGFTEEGENLSPLNDSSPVLGGDSSKSHSHGAGAGIPDSSRAGRLTSFNRADFGKLTGREEDWRFTPLKRLRGLHTQELAGTAPEVAVVAPEGVTVAGIGRDDARIGTAGIPEDLVAAAAWETFTEATLVSIPKDLQAEGTVTLSITGAGTEPAAQHVVIEAGAFSKAVVVLDHKGSVTLSQNVEILVGDGAELTVISVQDWDDDAVHASAQYARIGRDARFKHVVVSLGGDLVRVTPSSKFTAPGGDVQMFGLYYADAGQHLEQRLFVDHAVANCKSRVMYKGALQGKDAHTVWVGDVLIRKEAEGTDTYEVNRNLLLTDGGRADSVPNLEIETGLIEGAGHASATGRFDDEHLFYLMARGIPEDIARRLVVRGFLNEIIQQIKVPELEERLTAAVERELAAVEA</sequence>
<dbReference type="PANTHER" id="PTHR43575">
    <property type="entry name" value="PROTEIN ABCI7, CHLOROPLASTIC"/>
    <property type="match status" value="1"/>
</dbReference>
<feature type="region of interest" description="Disordered" evidence="2">
    <location>
        <begin position="52"/>
        <end position="88"/>
    </location>
</feature>
<dbReference type="SUPFAM" id="SSF101960">
    <property type="entry name" value="Stabilizer of iron transporter SufD"/>
    <property type="match status" value="1"/>
</dbReference>
<accession>A0ABN2NT64</accession>
<dbReference type="PANTHER" id="PTHR43575:SF1">
    <property type="entry name" value="PROTEIN ABCI7, CHLOROPLASTIC"/>
    <property type="match status" value="1"/>
</dbReference>
<organism evidence="4 5">
    <name type="scientific">Arthrobacter gandavensis</name>
    <dbReference type="NCBI Taxonomy" id="169960"/>
    <lineage>
        <taxon>Bacteria</taxon>
        <taxon>Bacillati</taxon>
        <taxon>Actinomycetota</taxon>
        <taxon>Actinomycetes</taxon>
        <taxon>Micrococcales</taxon>
        <taxon>Micrococcaceae</taxon>
        <taxon>Arthrobacter</taxon>
    </lineage>
</organism>